<protein>
    <recommendedName>
        <fullName evidence="3">Fungal N-terminal domain-containing protein</fullName>
    </recommendedName>
</protein>
<accession>A0A9P8I5V8</accession>
<sequence length="182" mass="20790">MRARTGLTSALWLHRALDAVTILAVITLVAKAASKFSNISSDYKSAFPELTRAESGLKQLKEALDGLRHGGDGVVENVLKDLSDYLREVEAFVDKRVKNMERKPVLVKLLWHRDHAQRMRSKGADRKELVMNLGHSWNKRKGKATEYELSSQKRQDIRVCLEFEFRTLEEKQTALDENQEPA</sequence>
<evidence type="ECO:0008006" key="3">
    <source>
        <dbReference type="Google" id="ProtNLM"/>
    </source>
</evidence>
<proteinExistence type="predicted"/>
<comment type="caution">
    <text evidence="1">The sequence shown here is derived from an EMBL/GenBank/DDBJ whole genome shotgun (WGS) entry which is preliminary data.</text>
</comment>
<dbReference type="Proteomes" id="UP000698800">
    <property type="component" value="Unassembled WGS sequence"/>
</dbReference>
<name>A0A9P8I5V8_9PEZI</name>
<gene>
    <name evidence="1" type="ORF">FGG08_004079</name>
</gene>
<dbReference type="AlphaFoldDB" id="A0A9P8I5V8"/>
<organism evidence="1 2">
    <name type="scientific">Glutinoglossum americanum</name>
    <dbReference type="NCBI Taxonomy" id="1670608"/>
    <lineage>
        <taxon>Eukaryota</taxon>
        <taxon>Fungi</taxon>
        <taxon>Dikarya</taxon>
        <taxon>Ascomycota</taxon>
        <taxon>Pezizomycotina</taxon>
        <taxon>Geoglossomycetes</taxon>
        <taxon>Geoglossales</taxon>
        <taxon>Geoglossaceae</taxon>
        <taxon>Glutinoglossum</taxon>
    </lineage>
</organism>
<reference evidence="1" key="1">
    <citation type="submission" date="2021-03" db="EMBL/GenBank/DDBJ databases">
        <title>Comparative genomics and phylogenomic investigation of the class Geoglossomycetes provide insights into ecological specialization and systematics.</title>
        <authorList>
            <person name="Melie T."/>
            <person name="Pirro S."/>
            <person name="Miller A.N."/>
            <person name="Quandt A."/>
        </authorList>
    </citation>
    <scope>NUCLEOTIDE SEQUENCE</scope>
    <source>
        <strain evidence="1">GBOQ0MN5Z8</strain>
    </source>
</reference>
<dbReference type="OrthoDB" id="10586518at2759"/>
<evidence type="ECO:0000313" key="1">
    <source>
        <dbReference type="EMBL" id="KAH0541469.1"/>
    </source>
</evidence>
<dbReference type="EMBL" id="JAGHQL010000078">
    <property type="protein sequence ID" value="KAH0541469.1"/>
    <property type="molecule type" value="Genomic_DNA"/>
</dbReference>
<evidence type="ECO:0000313" key="2">
    <source>
        <dbReference type="Proteomes" id="UP000698800"/>
    </source>
</evidence>
<keyword evidence="2" id="KW-1185">Reference proteome</keyword>